<sequence length="125" mass="13410">MAEFEEKVKVQAKKAKASAKKAKKAIVKHSKKAYGACKKGWAKLRQSIKDLKEKNKRTEYLVCMGIFMQSANMNSASLTHATRGCVASATGDTSGIATCNDALVMQSGVAGQTSALPLRVAFQAR</sequence>
<accession>A0A445M2G3</accession>
<reference evidence="1 2" key="1">
    <citation type="submission" date="2018-09" db="EMBL/GenBank/DDBJ databases">
        <title>A high-quality reference genome of wild soybean provides a powerful tool to mine soybean genomes.</title>
        <authorList>
            <person name="Xie M."/>
            <person name="Chung C.Y.L."/>
            <person name="Li M.-W."/>
            <person name="Wong F.-L."/>
            <person name="Chan T.-F."/>
            <person name="Lam H.-M."/>
        </authorList>
    </citation>
    <scope>NUCLEOTIDE SEQUENCE [LARGE SCALE GENOMIC DNA]</scope>
    <source>
        <strain evidence="2">cv. W05</strain>
        <tissue evidence="1">Hypocotyl of etiolated seedlings</tissue>
    </source>
</reference>
<comment type="caution">
    <text evidence="1">The sequence shown here is derived from an EMBL/GenBank/DDBJ whole genome shotgun (WGS) entry which is preliminary data.</text>
</comment>
<name>A0A445M2G3_GLYSO</name>
<organism evidence="1 2">
    <name type="scientific">Glycine soja</name>
    <name type="common">Wild soybean</name>
    <dbReference type="NCBI Taxonomy" id="3848"/>
    <lineage>
        <taxon>Eukaryota</taxon>
        <taxon>Viridiplantae</taxon>
        <taxon>Streptophyta</taxon>
        <taxon>Embryophyta</taxon>
        <taxon>Tracheophyta</taxon>
        <taxon>Spermatophyta</taxon>
        <taxon>Magnoliopsida</taxon>
        <taxon>eudicotyledons</taxon>
        <taxon>Gunneridae</taxon>
        <taxon>Pentapetalae</taxon>
        <taxon>rosids</taxon>
        <taxon>fabids</taxon>
        <taxon>Fabales</taxon>
        <taxon>Fabaceae</taxon>
        <taxon>Papilionoideae</taxon>
        <taxon>50 kb inversion clade</taxon>
        <taxon>NPAAA clade</taxon>
        <taxon>indigoferoid/millettioid clade</taxon>
        <taxon>Phaseoleae</taxon>
        <taxon>Glycine</taxon>
        <taxon>Glycine subgen. Soja</taxon>
    </lineage>
</organism>
<gene>
    <name evidence="1" type="ORF">D0Y65_001290</name>
</gene>
<keyword evidence="2" id="KW-1185">Reference proteome</keyword>
<evidence type="ECO:0000313" key="2">
    <source>
        <dbReference type="Proteomes" id="UP000289340"/>
    </source>
</evidence>
<dbReference type="AlphaFoldDB" id="A0A445M2G3"/>
<protein>
    <submittedName>
        <fullName evidence="1">Uncharacterized protein</fullName>
    </submittedName>
</protein>
<dbReference type="EMBL" id="QZWG01000001">
    <property type="protein sequence ID" value="RZC29643.1"/>
    <property type="molecule type" value="Genomic_DNA"/>
</dbReference>
<evidence type="ECO:0000313" key="1">
    <source>
        <dbReference type="EMBL" id="RZC29643.1"/>
    </source>
</evidence>
<dbReference type="Proteomes" id="UP000289340">
    <property type="component" value="Chromosome 1"/>
</dbReference>
<proteinExistence type="predicted"/>